<dbReference type="KEGG" id="lrs:PX52LOC_01875"/>
<protein>
    <submittedName>
        <fullName evidence="2">Iron dicitrate transport regulator FecR</fullName>
    </submittedName>
</protein>
<keyword evidence="1" id="KW-1133">Transmembrane helix</keyword>
<keyword evidence="3" id="KW-1185">Reference proteome</keyword>
<dbReference type="AlphaFoldDB" id="A0A5C1A896"/>
<dbReference type="PANTHER" id="PTHR30273:SF2">
    <property type="entry name" value="PROTEIN FECR"/>
    <property type="match status" value="1"/>
</dbReference>
<dbReference type="Proteomes" id="UP000324974">
    <property type="component" value="Chromosome"/>
</dbReference>
<name>A0A5C1A896_9BACT</name>
<dbReference type="OrthoDB" id="255678at2"/>
<evidence type="ECO:0000313" key="3">
    <source>
        <dbReference type="Proteomes" id="UP000324974"/>
    </source>
</evidence>
<dbReference type="RefSeq" id="WP_149109824.1">
    <property type="nucleotide sequence ID" value="NZ_CP042425.1"/>
</dbReference>
<sequence>MSADVQTELRRLLTLLFDGALGDSDRGRLESLLASDTDARRLYLEYADVHARLLVRHTPPAVPAPPRSERPFRRARYALVAGVTLALSLLLQLFLPRPPAEPLAKTSNAVPAADYVATLSHAAECEWEQDRAGLCSGARLPPGEYRLRAGVARFQFDSGPALTLQGPATLRLESAVAAALPTGRVVFADDETTSGFELHTPHATLADIGTEYAVAVGPEGEEVHVFDGTVVRSERTGDRATAERLAAGQARRYGPGPAASGAFIRLDPGRFARRLPQSLTAPDPLTGLLAYEGFSYTDAGGLQLGTANGGTGWGGPWKPGFARPADDRGRSPLNVTEGLTRPGVSVPPVGGCFDFVGFAKYYRRLKTPVRLDADGVYYLSFLVRRHGPPADPLNAVSVLLRTGDELERDESGEGADLRARLNIGIDKTNDLFAYLGRRGSRVPLPLTSGETYLLTAKIVASRAHPDQVFVRVYGPDEAVDRGEPAAWSATGRPIETDLVFEWLEVHINSKTRQSVDEVRIGTTWSSVAGCWTTPAAPSP</sequence>
<keyword evidence="1" id="KW-0472">Membrane</keyword>
<organism evidence="2 3">
    <name type="scientific">Limnoglobus roseus</name>
    <dbReference type="NCBI Taxonomy" id="2598579"/>
    <lineage>
        <taxon>Bacteria</taxon>
        <taxon>Pseudomonadati</taxon>
        <taxon>Planctomycetota</taxon>
        <taxon>Planctomycetia</taxon>
        <taxon>Gemmatales</taxon>
        <taxon>Gemmataceae</taxon>
        <taxon>Limnoglobus</taxon>
    </lineage>
</organism>
<evidence type="ECO:0000256" key="1">
    <source>
        <dbReference type="SAM" id="Phobius"/>
    </source>
</evidence>
<dbReference type="PANTHER" id="PTHR30273">
    <property type="entry name" value="PERIPLASMIC SIGNAL SENSOR AND SIGMA FACTOR ACTIVATOR FECR-RELATED"/>
    <property type="match status" value="1"/>
</dbReference>
<keyword evidence="1" id="KW-0812">Transmembrane</keyword>
<feature type="transmembrane region" description="Helical" evidence="1">
    <location>
        <begin position="77"/>
        <end position="95"/>
    </location>
</feature>
<dbReference type="GO" id="GO:0016989">
    <property type="term" value="F:sigma factor antagonist activity"/>
    <property type="evidence" value="ECO:0007669"/>
    <property type="project" value="TreeGrafter"/>
</dbReference>
<evidence type="ECO:0000313" key="2">
    <source>
        <dbReference type="EMBL" id="QEL14970.1"/>
    </source>
</evidence>
<dbReference type="EMBL" id="CP042425">
    <property type="protein sequence ID" value="QEL14970.1"/>
    <property type="molecule type" value="Genomic_DNA"/>
</dbReference>
<proteinExistence type="predicted"/>
<reference evidence="3" key="1">
    <citation type="submission" date="2019-08" db="EMBL/GenBank/DDBJ databases">
        <title>Limnoglobus roseus gen. nov., sp. nov., a novel freshwater planctomycete with a giant genome from the family Gemmataceae.</title>
        <authorList>
            <person name="Kulichevskaya I.S."/>
            <person name="Naumoff D.G."/>
            <person name="Miroshnikov K."/>
            <person name="Ivanova A."/>
            <person name="Philippov D.A."/>
            <person name="Hakobyan A."/>
            <person name="Rijpstra I.C."/>
            <person name="Sinninghe Damste J.S."/>
            <person name="Liesack W."/>
            <person name="Dedysh S.N."/>
        </authorList>
    </citation>
    <scope>NUCLEOTIDE SEQUENCE [LARGE SCALE GENOMIC DNA]</scope>
    <source>
        <strain evidence="3">PX52</strain>
    </source>
</reference>
<accession>A0A5C1A896</accession>
<gene>
    <name evidence="2" type="ORF">PX52LOC_01875</name>
</gene>
<dbReference type="InterPro" id="IPR012373">
    <property type="entry name" value="Ferrdict_sens_TM"/>
</dbReference>